<evidence type="ECO:0000313" key="2">
    <source>
        <dbReference type="Proteomes" id="UP000252100"/>
    </source>
</evidence>
<evidence type="ECO:0000313" key="1">
    <source>
        <dbReference type="EMBL" id="AXF54629.1"/>
    </source>
</evidence>
<keyword evidence="2" id="KW-1185">Reference proteome</keyword>
<reference evidence="1 2" key="1">
    <citation type="journal article" date="2018" name="J. Microbiol.">
        <title>Salicibibacter kimchii gen. nov., sp. nov., a moderately halophilic and alkalitolerant bacterium in the family Bacillaceae, isolated from kimchi.</title>
        <authorList>
            <person name="Jang J.Y."/>
            <person name="Oh Y.J."/>
            <person name="Lim S.K."/>
            <person name="Park H.K."/>
            <person name="Lee C."/>
            <person name="Kim J.Y."/>
            <person name="Lee M.A."/>
            <person name="Choi H.J."/>
        </authorList>
    </citation>
    <scope>NUCLEOTIDE SEQUENCE [LARGE SCALE GENOMIC DNA]</scope>
    <source>
        <strain evidence="1 2">NKC1-1</strain>
    </source>
</reference>
<gene>
    <name evidence="1" type="ORF">DT065_00440</name>
</gene>
<dbReference type="RefSeq" id="WP_114369882.1">
    <property type="nucleotide sequence ID" value="NZ_CP031092.1"/>
</dbReference>
<organism evidence="1 2">
    <name type="scientific">Salicibibacter kimchii</name>
    <dbReference type="NCBI Taxonomy" id="2099786"/>
    <lineage>
        <taxon>Bacteria</taxon>
        <taxon>Bacillati</taxon>
        <taxon>Bacillota</taxon>
        <taxon>Bacilli</taxon>
        <taxon>Bacillales</taxon>
        <taxon>Bacillaceae</taxon>
        <taxon>Salicibibacter</taxon>
    </lineage>
</organism>
<dbReference type="EMBL" id="CP031092">
    <property type="protein sequence ID" value="AXF54629.1"/>
    <property type="molecule type" value="Genomic_DNA"/>
</dbReference>
<dbReference type="AlphaFoldDB" id="A0A345BUJ8"/>
<dbReference type="KEGG" id="rue:DT065_00440"/>
<proteinExistence type="predicted"/>
<accession>A0A345BUJ8</accession>
<protein>
    <submittedName>
        <fullName evidence="1">Uncharacterized protein</fullName>
    </submittedName>
</protein>
<sequence length="68" mass="8032">MTDERKQEVTSNLMSVYDTFEPVKEDFIFKPSMFWLISNYNQKYDNPELIGGDWVIKNCPSPLKDLQP</sequence>
<dbReference type="Proteomes" id="UP000252100">
    <property type="component" value="Chromosome"/>
</dbReference>
<name>A0A345BUJ8_9BACI</name>